<feature type="domain" description="GED" evidence="1">
    <location>
        <begin position="167"/>
        <end position="255"/>
    </location>
</feature>
<dbReference type="Proteomes" id="UP001391051">
    <property type="component" value="Unassembled WGS sequence"/>
</dbReference>
<dbReference type="RefSeq" id="XP_066704919.1">
    <property type="nucleotide sequence ID" value="XM_066839855.1"/>
</dbReference>
<evidence type="ECO:0000313" key="2">
    <source>
        <dbReference type="EMBL" id="KAK7962808.1"/>
    </source>
</evidence>
<proteinExistence type="predicted"/>
<reference evidence="2 3" key="1">
    <citation type="submission" date="2023-01" db="EMBL/GenBank/DDBJ databases">
        <title>Analysis of 21 Apiospora genomes using comparative genomics revels a genus with tremendous synthesis potential of carbohydrate active enzymes and secondary metabolites.</title>
        <authorList>
            <person name="Sorensen T."/>
        </authorList>
    </citation>
    <scope>NUCLEOTIDE SEQUENCE [LARGE SCALE GENOMIC DNA]</scope>
    <source>
        <strain evidence="2 3">CBS 24483</strain>
    </source>
</reference>
<comment type="caution">
    <text evidence="2">The sequence shown here is derived from an EMBL/GenBank/DDBJ whole genome shotgun (WGS) entry which is preliminary data.</text>
</comment>
<keyword evidence="3" id="KW-1185">Reference proteome</keyword>
<name>A0ABR1QS88_9PEZI</name>
<organism evidence="2 3">
    <name type="scientific">Apiospora aurea</name>
    <dbReference type="NCBI Taxonomy" id="335848"/>
    <lineage>
        <taxon>Eukaryota</taxon>
        <taxon>Fungi</taxon>
        <taxon>Dikarya</taxon>
        <taxon>Ascomycota</taxon>
        <taxon>Pezizomycotina</taxon>
        <taxon>Sordariomycetes</taxon>
        <taxon>Xylariomycetidae</taxon>
        <taxon>Amphisphaeriales</taxon>
        <taxon>Apiosporaceae</taxon>
        <taxon>Apiospora</taxon>
    </lineage>
</organism>
<dbReference type="InterPro" id="IPR020850">
    <property type="entry name" value="GED_dom"/>
</dbReference>
<sequence>MIGIWSTKGRELPGSYNYALLAELFQEQSSPWRWLARSHTRSISIALTNWVKQAVEHTIPDETLRREVLAIYRRWLEDTETRAYEELEKLLADERRPPMTYNHYYTDNVQKAQSDARVNGFTDALNNVSRQGCNGHLQLSDVKPELKSVVGNLHTNPTIKNMDDQACSEALISLNAYYKASVAMKTFVDNVCRQVVERHMLACLPDMFSPTIVAQFSDAKLLLIGSESRSQKQRRDDLNARKRILETTFHDLQFS</sequence>
<dbReference type="PROSITE" id="PS51388">
    <property type="entry name" value="GED"/>
    <property type="match status" value="1"/>
</dbReference>
<dbReference type="EMBL" id="JAQQWE010000002">
    <property type="protein sequence ID" value="KAK7962808.1"/>
    <property type="molecule type" value="Genomic_DNA"/>
</dbReference>
<dbReference type="GeneID" id="92072917"/>
<evidence type="ECO:0000259" key="1">
    <source>
        <dbReference type="PROSITE" id="PS51388"/>
    </source>
</evidence>
<dbReference type="Gene3D" id="1.20.120.1240">
    <property type="entry name" value="Dynamin, middle domain"/>
    <property type="match status" value="1"/>
</dbReference>
<accession>A0ABR1QS88</accession>
<protein>
    <recommendedName>
        <fullName evidence="1">GED domain-containing protein</fullName>
    </recommendedName>
</protein>
<gene>
    <name evidence="2" type="ORF">PG986_003633</name>
</gene>
<evidence type="ECO:0000313" key="3">
    <source>
        <dbReference type="Proteomes" id="UP001391051"/>
    </source>
</evidence>